<evidence type="ECO:0000256" key="3">
    <source>
        <dbReference type="ARBA" id="ARBA00022576"/>
    </source>
</evidence>
<dbReference type="RefSeq" id="WP_009200558.1">
    <property type="nucleotide sequence ID" value="NZ_ACJX03000001.1"/>
</dbReference>
<accession>A0A0T5XA43</accession>
<sequence length="397" mass="43815">MKFSTRAKNMEASATLAISGKAKAMKREGKPVISFGAGEPDFTSPKAALDAAKDAIVRGETHYTPATGIPELKEEVAKYYERRFGLKYKFNKEVIIGSGAKPLIYETLGCLVDPGDEVLVFAPAWVSYVEQIKLCDGKPVIIDTTKSGFLPDPSAIEASITSNTKGMLINTPSNPVGVVYPEDGLSKIADIAIKHDLWIIYDEIYERLVYDGQEHINIVSLRPELRDRTILINGASKAFAMTGWRIGYALGPEEAMGKIGDFQGHLTSNPSSIAQWAAVGALRGADEDVKRMHGAFDERRRKMISLLKEIPDISFVEPKGAFYVFVDIRNCLGKTYEGKIIDSDIKFCELALENKYIAIVPGSAFLTSGFVRFSYANSMEEIEEGIKRFKEMVEALK</sequence>
<dbReference type="PROSITE" id="PS00105">
    <property type="entry name" value="AA_TRANSFER_CLASS_1"/>
    <property type="match status" value="1"/>
</dbReference>
<dbReference type="Gene3D" id="3.90.1150.10">
    <property type="entry name" value="Aspartate Aminotransferase, domain 1"/>
    <property type="match status" value="1"/>
</dbReference>
<dbReference type="Proteomes" id="UP000005273">
    <property type="component" value="Unassembled WGS sequence"/>
</dbReference>
<dbReference type="InterPro" id="IPR004839">
    <property type="entry name" value="Aminotransferase_I/II_large"/>
</dbReference>
<dbReference type="Pfam" id="PF00155">
    <property type="entry name" value="Aminotran_1_2"/>
    <property type="match status" value="1"/>
</dbReference>
<organism evidence="8 9">
    <name type="scientific">Acetomicrobium hydrogeniformans ATCC BAA-1850</name>
    <dbReference type="NCBI Taxonomy" id="592015"/>
    <lineage>
        <taxon>Bacteria</taxon>
        <taxon>Thermotogati</taxon>
        <taxon>Synergistota</taxon>
        <taxon>Synergistia</taxon>
        <taxon>Synergistales</taxon>
        <taxon>Acetomicrobiaceae</taxon>
        <taxon>Acetomicrobium</taxon>
    </lineage>
</organism>
<evidence type="ECO:0000259" key="7">
    <source>
        <dbReference type="Pfam" id="PF00155"/>
    </source>
</evidence>
<evidence type="ECO:0000256" key="5">
    <source>
        <dbReference type="ARBA" id="ARBA00022898"/>
    </source>
</evidence>
<dbReference type="InterPro" id="IPR050596">
    <property type="entry name" value="AspAT/PAT-like"/>
</dbReference>
<dbReference type="InterPro" id="IPR015422">
    <property type="entry name" value="PyrdxlP-dep_Trfase_small"/>
</dbReference>
<reference evidence="9" key="1">
    <citation type="submission" date="2012-09" db="EMBL/GenBank/DDBJ databases">
        <authorList>
            <person name="Weinstock G."/>
            <person name="Sodergren E."/>
            <person name="Clifton S."/>
            <person name="Fulton L."/>
            <person name="Fulton B."/>
            <person name="Courtney L."/>
            <person name="Fronick C."/>
            <person name="Harrison M."/>
            <person name="Strong C."/>
            <person name="Farmer C."/>
            <person name="Delehaunty K."/>
            <person name="Markovic C."/>
            <person name="Hall O."/>
            <person name="Minx P."/>
            <person name="Tomlinson C."/>
            <person name="Mitreva M."/>
            <person name="Nelson J."/>
            <person name="Hou S."/>
            <person name="Wollam A."/>
            <person name="Pepin K.H."/>
            <person name="Johnson M."/>
            <person name="Bhonagiri V."/>
            <person name="Nash W.E."/>
            <person name="Suruliraj S."/>
            <person name="Warren W."/>
            <person name="Chinwalla A."/>
            <person name="Mardis E.R."/>
            <person name="Wilson R.K."/>
        </authorList>
    </citation>
    <scope>NUCLEOTIDE SEQUENCE [LARGE SCALE GENOMIC DNA]</scope>
    <source>
        <strain evidence="9">OS1</strain>
    </source>
</reference>
<comment type="similarity">
    <text evidence="2 6">Belongs to the class-I pyridoxal-phosphate-dependent aminotransferase family.</text>
</comment>
<dbReference type="PANTHER" id="PTHR46383:SF1">
    <property type="entry name" value="ASPARTATE AMINOTRANSFERASE"/>
    <property type="match status" value="1"/>
</dbReference>
<keyword evidence="3 6" id="KW-0032">Aminotransferase</keyword>
<dbReference type="AlphaFoldDB" id="A0A0T5XA43"/>
<evidence type="ECO:0000256" key="4">
    <source>
        <dbReference type="ARBA" id="ARBA00022679"/>
    </source>
</evidence>
<dbReference type="EC" id="2.6.1.-" evidence="6"/>
<dbReference type="CDD" id="cd00609">
    <property type="entry name" value="AAT_like"/>
    <property type="match status" value="1"/>
</dbReference>
<keyword evidence="4 6" id="KW-0808">Transferase</keyword>
<evidence type="ECO:0000256" key="2">
    <source>
        <dbReference type="ARBA" id="ARBA00007441"/>
    </source>
</evidence>
<dbReference type="GO" id="GO:0008483">
    <property type="term" value="F:transaminase activity"/>
    <property type="evidence" value="ECO:0007669"/>
    <property type="project" value="UniProtKB-KW"/>
</dbReference>
<dbReference type="SUPFAM" id="SSF53383">
    <property type="entry name" value="PLP-dependent transferases"/>
    <property type="match status" value="1"/>
</dbReference>
<evidence type="ECO:0000256" key="1">
    <source>
        <dbReference type="ARBA" id="ARBA00001933"/>
    </source>
</evidence>
<dbReference type="FunFam" id="3.40.640.10:FF:000033">
    <property type="entry name" value="Aspartate aminotransferase"/>
    <property type="match status" value="1"/>
</dbReference>
<feature type="domain" description="Aminotransferase class I/classII large" evidence="7">
    <location>
        <begin position="31"/>
        <end position="388"/>
    </location>
</feature>
<dbReference type="OrthoDB" id="9803354at2"/>
<evidence type="ECO:0000256" key="6">
    <source>
        <dbReference type="RuleBase" id="RU000481"/>
    </source>
</evidence>
<evidence type="ECO:0000313" key="8">
    <source>
        <dbReference type="EMBL" id="KRT34565.1"/>
    </source>
</evidence>
<dbReference type="GO" id="GO:0030170">
    <property type="term" value="F:pyridoxal phosphate binding"/>
    <property type="evidence" value="ECO:0007669"/>
    <property type="project" value="InterPro"/>
</dbReference>
<comment type="cofactor">
    <cofactor evidence="1 6">
        <name>pyridoxal 5'-phosphate</name>
        <dbReference type="ChEBI" id="CHEBI:597326"/>
    </cofactor>
</comment>
<dbReference type="GO" id="GO:0006520">
    <property type="term" value="P:amino acid metabolic process"/>
    <property type="evidence" value="ECO:0007669"/>
    <property type="project" value="InterPro"/>
</dbReference>
<dbReference type="InterPro" id="IPR015421">
    <property type="entry name" value="PyrdxlP-dep_Trfase_major"/>
</dbReference>
<dbReference type="PANTHER" id="PTHR46383">
    <property type="entry name" value="ASPARTATE AMINOTRANSFERASE"/>
    <property type="match status" value="1"/>
</dbReference>
<dbReference type="PRINTS" id="PR00753">
    <property type="entry name" value="ACCSYNTHASE"/>
</dbReference>
<protein>
    <recommendedName>
        <fullName evidence="6">Aminotransferase</fullName>
        <ecNumber evidence="6">2.6.1.-</ecNumber>
    </recommendedName>
</protein>
<dbReference type="EMBL" id="ACJX03000001">
    <property type="protein sequence ID" value="KRT34565.1"/>
    <property type="molecule type" value="Genomic_DNA"/>
</dbReference>
<proteinExistence type="inferred from homology"/>
<dbReference type="eggNOG" id="COG0436">
    <property type="taxonomic scope" value="Bacteria"/>
</dbReference>
<dbReference type="STRING" id="592015.HMPREF1705_03793"/>
<comment type="caution">
    <text evidence="8">The sequence shown here is derived from an EMBL/GenBank/DDBJ whole genome shotgun (WGS) entry which is preliminary data.</text>
</comment>
<keyword evidence="5" id="KW-0663">Pyridoxal phosphate</keyword>
<dbReference type="InterPro" id="IPR015424">
    <property type="entry name" value="PyrdxlP-dep_Trfase"/>
</dbReference>
<gene>
    <name evidence="8" type="ORF">HMPREF1705_03793</name>
</gene>
<keyword evidence="9" id="KW-1185">Reference proteome</keyword>
<dbReference type="Gene3D" id="3.40.640.10">
    <property type="entry name" value="Type I PLP-dependent aspartate aminotransferase-like (Major domain)"/>
    <property type="match status" value="1"/>
</dbReference>
<evidence type="ECO:0000313" key="9">
    <source>
        <dbReference type="Proteomes" id="UP000005273"/>
    </source>
</evidence>
<dbReference type="InterPro" id="IPR004838">
    <property type="entry name" value="NHTrfase_class1_PyrdxlP-BS"/>
</dbReference>
<name>A0A0T5XA43_9BACT</name>